<dbReference type="PANTHER" id="PTHR33434:SF2">
    <property type="entry name" value="FATTY ACID-BINDING PROTEIN TM_1468"/>
    <property type="match status" value="1"/>
</dbReference>
<proteinExistence type="predicted"/>
<evidence type="ECO:0000313" key="3">
    <source>
        <dbReference type="Proteomes" id="UP000004090"/>
    </source>
</evidence>
<gene>
    <name evidence="2" type="ORF">EUBDOL_02256</name>
</gene>
<evidence type="ECO:0000313" key="2">
    <source>
        <dbReference type="EMBL" id="EDP10242.1"/>
    </source>
</evidence>
<dbReference type="NCBIfam" id="TIGR00762">
    <property type="entry name" value="DegV"/>
    <property type="match status" value="1"/>
</dbReference>
<organism evidence="2 3">
    <name type="scientific">Amedibacillus dolichus DSM 3991</name>
    <dbReference type="NCBI Taxonomy" id="428127"/>
    <lineage>
        <taxon>Bacteria</taxon>
        <taxon>Bacillati</taxon>
        <taxon>Bacillota</taxon>
        <taxon>Erysipelotrichia</taxon>
        <taxon>Erysipelotrichales</taxon>
        <taxon>Erysipelotrichaceae</taxon>
        <taxon>Amedibacillus</taxon>
    </lineage>
</organism>
<dbReference type="GO" id="GO:0008289">
    <property type="term" value="F:lipid binding"/>
    <property type="evidence" value="ECO:0007669"/>
    <property type="project" value="UniProtKB-KW"/>
</dbReference>
<comment type="caution">
    <text evidence="2">The sequence shown here is derived from an EMBL/GenBank/DDBJ whole genome shotgun (WGS) entry which is preliminary data.</text>
</comment>
<dbReference type="PROSITE" id="PS51482">
    <property type="entry name" value="DEGV"/>
    <property type="match status" value="1"/>
</dbReference>
<reference evidence="2 3" key="1">
    <citation type="submission" date="2007-09" db="EMBL/GenBank/DDBJ databases">
        <title>Draft genome sequence of Eubacterium dolichum (DSM 3991).</title>
        <authorList>
            <person name="Sudarsanam P."/>
            <person name="Ley R."/>
            <person name="Guruge J."/>
            <person name="Turnbaugh P.J."/>
            <person name="Mahowald M."/>
            <person name="Liep D."/>
            <person name="Gordon J."/>
        </authorList>
    </citation>
    <scope>NUCLEOTIDE SEQUENCE [LARGE SCALE GENOMIC DNA]</scope>
    <source>
        <strain evidence="2 3">DSM 3991</strain>
    </source>
</reference>
<dbReference type="InterPro" id="IPR050270">
    <property type="entry name" value="DegV_domain_contain"/>
</dbReference>
<dbReference type="SUPFAM" id="SSF82549">
    <property type="entry name" value="DAK1/DegV-like"/>
    <property type="match status" value="1"/>
</dbReference>
<accession>A8RFJ0</accession>
<dbReference type="PANTHER" id="PTHR33434">
    <property type="entry name" value="DEGV DOMAIN-CONTAINING PROTEIN DR_1986-RELATED"/>
    <property type="match status" value="1"/>
</dbReference>
<reference evidence="2 3" key="2">
    <citation type="submission" date="2007-09" db="EMBL/GenBank/DDBJ databases">
        <authorList>
            <person name="Fulton L."/>
            <person name="Clifton S."/>
            <person name="Fulton B."/>
            <person name="Xu J."/>
            <person name="Minx P."/>
            <person name="Pepin K.H."/>
            <person name="Johnson M."/>
            <person name="Thiruvilangam P."/>
            <person name="Bhonagiri V."/>
            <person name="Nash W.E."/>
            <person name="Mardis E.R."/>
            <person name="Wilson R.K."/>
        </authorList>
    </citation>
    <scope>NUCLEOTIDE SEQUENCE [LARGE SCALE GENOMIC DNA]</scope>
    <source>
        <strain evidence="2 3">DSM 3991</strain>
    </source>
</reference>
<evidence type="ECO:0000256" key="1">
    <source>
        <dbReference type="ARBA" id="ARBA00023121"/>
    </source>
</evidence>
<sequence length="288" mass="32176">MEEQTMKIAFVTDSGCGKTIEELQQDGIYSVPLQVSYDNKNFQDLVDLSIDDVYKLMEEGKMLSTSLPSLGKIEELFTALKEQGYDMIFAVPICSGLSGTINAMQLSAETIGIAFDYVDCYVTAVVQEYMIKQAKRLFEERKSIDEIKVILNDIAASTNTVLLPNDLQHLKRGGRLTPLAATLGGLLKIKPILKINKETNGRIDVMDKVRTMHKAMDVVINNMKNEIKDDHYMITVAHADDLEEANYYMDKVKAAFPNATHQIIKLVSVVGVHTGRGCQAIQYFKTLP</sequence>
<dbReference type="Gene3D" id="3.30.1180.10">
    <property type="match status" value="1"/>
</dbReference>
<dbReference type="eggNOG" id="COG1307">
    <property type="taxonomic scope" value="Bacteria"/>
</dbReference>
<dbReference type="HOGENOM" id="CLU_048251_3_0_9"/>
<protein>
    <submittedName>
        <fullName evidence="2">EDD domain protein, DegV family</fullName>
    </submittedName>
</protein>
<dbReference type="STRING" id="428127.EUBDOL_02256"/>
<keyword evidence="1" id="KW-0446">Lipid-binding</keyword>
<dbReference type="Proteomes" id="UP000004090">
    <property type="component" value="Unassembled WGS sequence"/>
</dbReference>
<dbReference type="Pfam" id="PF02645">
    <property type="entry name" value="DegV"/>
    <property type="match status" value="1"/>
</dbReference>
<dbReference type="AlphaFoldDB" id="A8RFJ0"/>
<dbReference type="EMBL" id="ABAW02000025">
    <property type="protein sequence ID" value="EDP10242.1"/>
    <property type="molecule type" value="Genomic_DNA"/>
</dbReference>
<dbReference type="InterPro" id="IPR003797">
    <property type="entry name" value="DegV"/>
</dbReference>
<dbReference type="InterPro" id="IPR043168">
    <property type="entry name" value="DegV_C"/>
</dbReference>
<name>A8RFJ0_9FIRM</name>
<dbReference type="Gene3D" id="3.40.50.10170">
    <property type="match status" value="1"/>
</dbReference>